<protein>
    <recommendedName>
        <fullName evidence="3">GPI anchored protein</fullName>
    </recommendedName>
</protein>
<dbReference type="PANTHER" id="PTHR40640:SF1">
    <property type="entry name" value="ANCHORED GLYCOPROTEIN, PUTATIVE (AFU_ORTHOLOGUE AFUA_8G04860)-RELATED"/>
    <property type="match status" value="1"/>
</dbReference>
<dbReference type="OrthoDB" id="4991875at2759"/>
<dbReference type="Proteomes" id="UP000019487">
    <property type="component" value="Unassembled WGS sequence"/>
</dbReference>
<evidence type="ECO:0000313" key="2">
    <source>
        <dbReference type="Proteomes" id="UP000019487"/>
    </source>
</evidence>
<reference evidence="1 2" key="1">
    <citation type="journal article" date="2014" name="Genome Announc.">
        <title>Draft genome sequence of Sclerotinia borealis, a psychrophilic plant pathogenic fungus.</title>
        <authorList>
            <person name="Mardanov A.V."/>
            <person name="Beletsky A.V."/>
            <person name="Kadnikov V.V."/>
            <person name="Ignatov A.N."/>
            <person name="Ravin N.V."/>
        </authorList>
    </citation>
    <scope>NUCLEOTIDE SEQUENCE [LARGE SCALE GENOMIC DNA]</scope>
    <source>
        <strain evidence="2">F-4157</strain>
    </source>
</reference>
<name>W9CEA9_SCLBF</name>
<accession>W9CEA9</accession>
<dbReference type="EMBL" id="AYSA01000338">
    <property type="protein sequence ID" value="ESZ93139.1"/>
    <property type="molecule type" value="Genomic_DNA"/>
</dbReference>
<sequence length="267" mass="26629">MVLILRVDHLYPLFLAFCIGSREVGAQSSTALFAGDYPVIAYAIGSTANVVTTYLVACPAGSETSTCNFQQPYILRQGPSTVQLAMAFPGSTTIDLRCTLSGSSSMACAATESNPGSTKSATTIVTGDVAAARFRAISIVTNSADLLTYAAGMTTASDSSATSSSSAGVSKTSLATSIAITSTPISSDASRETAVGTIKPSTRSLLAGTASPSPTLLSVSWSSSTPTITSVASESSTGGALGAGVKNGANHGLLGVMGIIGVGVLGF</sequence>
<dbReference type="AlphaFoldDB" id="W9CEA9"/>
<dbReference type="PANTHER" id="PTHR40640">
    <property type="entry name" value="ANCHORED GLYCOPROTEIN, PUTATIVE (AFU_ORTHOLOGUE AFUA_8G04860)-RELATED"/>
    <property type="match status" value="1"/>
</dbReference>
<comment type="caution">
    <text evidence="1">The sequence shown here is derived from an EMBL/GenBank/DDBJ whole genome shotgun (WGS) entry which is preliminary data.</text>
</comment>
<gene>
    <name evidence="1" type="ORF">SBOR_6466</name>
</gene>
<organism evidence="1 2">
    <name type="scientific">Sclerotinia borealis (strain F-4128)</name>
    <dbReference type="NCBI Taxonomy" id="1432307"/>
    <lineage>
        <taxon>Eukaryota</taxon>
        <taxon>Fungi</taxon>
        <taxon>Dikarya</taxon>
        <taxon>Ascomycota</taxon>
        <taxon>Pezizomycotina</taxon>
        <taxon>Leotiomycetes</taxon>
        <taxon>Helotiales</taxon>
        <taxon>Sclerotiniaceae</taxon>
        <taxon>Sclerotinia</taxon>
    </lineage>
</organism>
<evidence type="ECO:0008006" key="3">
    <source>
        <dbReference type="Google" id="ProtNLM"/>
    </source>
</evidence>
<evidence type="ECO:0000313" key="1">
    <source>
        <dbReference type="EMBL" id="ESZ93139.1"/>
    </source>
</evidence>
<dbReference type="HOGENOM" id="CLU_1115612_0_0_1"/>
<proteinExistence type="predicted"/>
<keyword evidence="2" id="KW-1185">Reference proteome</keyword>